<name>A0ABW6IG84_9CYAN</name>
<protein>
    <submittedName>
        <fullName evidence="2">Uncharacterized protein</fullName>
    </submittedName>
</protein>
<feature type="transmembrane region" description="Helical" evidence="1">
    <location>
        <begin position="60"/>
        <end position="83"/>
    </location>
</feature>
<reference evidence="2 3" key="1">
    <citation type="submission" date="2024-10" db="EMBL/GenBank/DDBJ databases">
        <authorList>
            <person name="Ratan Roy A."/>
            <person name="Morales Sandoval P.H."/>
            <person name="De Los Santos Villalobos S."/>
            <person name="Chakraborty S."/>
            <person name="Mukherjee J."/>
        </authorList>
    </citation>
    <scope>NUCLEOTIDE SEQUENCE [LARGE SCALE GENOMIC DNA]</scope>
    <source>
        <strain evidence="2 3">S1</strain>
    </source>
</reference>
<evidence type="ECO:0000313" key="3">
    <source>
        <dbReference type="Proteomes" id="UP001600165"/>
    </source>
</evidence>
<keyword evidence="1" id="KW-0472">Membrane</keyword>
<evidence type="ECO:0000313" key="2">
    <source>
        <dbReference type="EMBL" id="MFE4107193.1"/>
    </source>
</evidence>
<accession>A0ABW6IG84</accession>
<comment type="caution">
    <text evidence="2">The sequence shown here is derived from an EMBL/GenBank/DDBJ whole genome shotgun (WGS) entry which is preliminary data.</text>
</comment>
<organism evidence="2 3">
    <name type="scientific">Almyronema epifaneia S1</name>
    <dbReference type="NCBI Taxonomy" id="2991925"/>
    <lineage>
        <taxon>Bacteria</taxon>
        <taxon>Bacillati</taxon>
        <taxon>Cyanobacteriota</taxon>
        <taxon>Cyanophyceae</taxon>
        <taxon>Nodosilineales</taxon>
        <taxon>Nodosilineaceae</taxon>
        <taxon>Almyronema</taxon>
        <taxon>Almyronema epifaneia</taxon>
    </lineage>
</organism>
<keyword evidence="3" id="KW-1185">Reference proteome</keyword>
<gene>
    <name evidence="2" type="ORF">ACFVKH_12935</name>
</gene>
<proteinExistence type="predicted"/>
<dbReference type="EMBL" id="JBHZOL010000081">
    <property type="protein sequence ID" value="MFE4107193.1"/>
    <property type="molecule type" value="Genomic_DNA"/>
</dbReference>
<evidence type="ECO:0000256" key="1">
    <source>
        <dbReference type="SAM" id="Phobius"/>
    </source>
</evidence>
<feature type="transmembrane region" description="Helical" evidence="1">
    <location>
        <begin position="21"/>
        <end position="54"/>
    </location>
</feature>
<sequence>MAIARSQSTGSWALLSLLKSFLIWMLILEVCFLVIGFPIVTLITAGAAVAAIALLPLMPANAVLFVVSVVIGANLLGVTLLSIGLTLKGVYPHEVSWLGWLNQEAGSKQVPVYAACPLTCDVNSIALP</sequence>
<dbReference type="RefSeq" id="WP_377965670.1">
    <property type="nucleotide sequence ID" value="NZ_JBHZOL010000081.1"/>
</dbReference>
<keyword evidence="1" id="KW-0812">Transmembrane</keyword>
<keyword evidence="1" id="KW-1133">Transmembrane helix</keyword>
<dbReference type="Proteomes" id="UP001600165">
    <property type="component" value="Unassembled WGS sequence"/>
</dbReference>